<dbReference type="Proteomes" id="UP000054270">
    <property type="component" value="Unassembled WGS sequence"/>
</dbReference>
<keyword evidence="2" id="KW-1185">Reference proteome</keyword>
<protein>
    <submittedName>
        <fullName evidence="1">Uncharacterized protein</fullName>
    </submittedName>
</protein>
<dbReference type="STRING" id="945553.A0A0D2LGY3"/>
<name>A0A0D2LGY3_HYPSF</name>
<reference evidence="2" key="1">
    <citation type="submission" date="2014-04" db="EMBL/GenBank/DDBJ databases">
        <title>Evolutionary Origins and Diversification of the Mycorrhizal Mutualists.</title>
        <authorList>
            <consortium name="DOE Joint Genome Institute"/>
            <consortium name="Mycorrhizal Genomics Consortium"/>
            <person name="Kohler A."/>
            <person name="Kuo A."/>
            <person name="Nagy L.G."/>
            <person name="Floudas D."/>
            <person name="Copeland A."/>
            <person name="Barry K.W."/>
            <person name="Cichocki N."/>
            <person name="Veneault-Fourrey C."/>
            <person name="LaButti K."/>
            <person name="Lindquist E.A."/>
            <person name="Lipzen A."/>
            <person name="Lundell T."/>
            <person name="Morin E."/>
            <person name="Murat C."/>
            <person name="Riley R."/>
            <person name="Ohm R."/>
            <person name="Sun H."/>
            <person name="Tunlid A."/>
            <person name="Henrissat B."/>
            <person name="Grigoriev I.V."/>
            <person name="Hibbett D.S."/>
            <person name="Martin F."/>
        </authorList>
    </citation>
    <scope>NUCLEOTIDE SEQUENCE [LARGE SCALE GENOMIC DNA]</scope>
    <source>
        <strain evidence="2">FD-334 SS-4</strain>
    </source>
</reference>
<proteinExistence type="predicted"/>
<gene>
    <name evidence="1" type="ORF">HYPSUDRAFT_36060</name>
</gene>
<dbReference type="OrthoDB" id="9991317at2759"/>
<dbReference type="EMBL" id="KN817526">
    <property type="protein sequence ID" value="KJA26892.1"/>
    <property type="molecule type" value="Genomic_DNA"/>
</dbReference>
<sequence>MSDHERFVDLKSIVEEHSDGDLAIDNPLRHKNLVDLVLQSLTHAKSASAQVPDLDQIITLFQASQQQVAKIDWQGLAEELQRSKPKPEDLGELNDVIPRSIRFISTHDKLGVEKNTSTVRYHLHNLSHCLHRRYLLTEDQESNEQSILYIKRAISLTEESGGEELADRLADLATSLSSRFEQTKQLSDLDEAVSAVRQSVSLTPPGDAHLQSRSNRFGEVLWRRFEVTGSTKDLEDAIQAQIVGSPAGQ</sequence>
<evidence type="ECO:0000313" key="1">
    <source>
        <dbReference type="EMBL" id="KJA26892.1"/>
    </source>
</evidence>
<accession>A0A0D2LGY3</accession>
<evidence type="ECO:0000313" key="2">
    <source>
        <dbReference type="Proteomes" id="UP000054270"/>
    </source>
</evidence>
<dbReference type="AlphaFoldDB" id="A0A0D2LGY3"/>
<organism evidence="1 2">
    <name type="scientific">Hypholoma sublateritium (strain FD-334 SS-4)</name>
    <dbReference type="NCBI Taxonomy" id="945553"/>
    <lineage>
        <taxon>Eukaryota</taxon>
        <taxon>Fungi</taxon>
        <taxon>Dikarya</taxon>
        <taxon>Basidiomycota</taxon>
        <taxon>Agaricomycotina</taxon>
        <taxon>Agaricomycetes</taxon>
        <taxon>Agaricomycetidae</taxon>
        <taxon>Agaricales</taxon>
        <taxon>Agaricineae</taxon>
        <taxon>Strophariaceae</taxon>
        <taxon>Hypholoma</taxon>
    </lineage>
</organism>